<name>A0AAD3H9W7_9STRA</name>
<dbReference type="EMBL" id="BLLK01000049">
    <property type="protein sequence ID" value="GFH55591.1"/>
    <property type="molecule type" value="Genomic_DNA"/>
</dbReference>
<evidence type="ECO:0000313" key="4">
    <source>
        <dbReference type="Proteomes" id="UP001054902"/>
    </source>
</evidence>
<gene>
    <name evidence="3" type="ORF">CTEN210_12067</name>
</gene>
<feature type="transmembrane region" description="Helical" evidence="1">
    <location>
        <begin position="273"/>
        <end position="292"/>
    </location>
</feature>
<accession>A0AAD3H9W7</accession>
<evidence type="ECO:0000313" key="3">
    <source>
        <dbReference type="EMBL" id="GFH55591.1"/>
    </source>
</evidence>
<reference evidence="3 4" key="1">
    <citation type="journal article" date="2021" name="Sci. Rep.">
        <title>The genome of the diatom Chaetoceros tenuissimus carries an ancient integrated fragment of an extant virus.</title>
        <authorList>
            <person name="Hongo Y."/>
            <person name="Kimura K."/>
            <person name="Takaki Y."/>
            <person name="Yoshida Y."/>
            <person name="Baba S."/>
            <person name="Kobayashi G."/>
            <person name="Nagasaki K."/>
            <person name="Hano T."/>
            <person name="Tomaru Y."/>
        </authorList>
    </citation>
    <scope>NUCLEOTIDE SEQUENCE [LARGE SCALE GENOMIC DNA]</scope>
    <source>
        <strain evidence="3 4">NIES-3715</strain>
    </source>
</reference>
<keyword evidence="4" id="KW-1185">Reference proteome</keyword>
<dbReference type="Proteomes" id="UP001054902">
    <property type="component" value="Unassembled WGS sequence"/>
</dbReference>
<feature type="domain" description="Glycosyl transferase family 25" evidence="2">
    <location>
        <begin position="6"/>
        <end position="178"/>
    </location>
</feature>
<keyword evidence="1" id="KW-1133">Transmembrane helix</keyword>
<organism evidence="3 4">
    <name type="scientific">Chaetoceros tenuissimus</name>
    <dbReference type="NCBI Taxonomy" id="426638"/>
    <lineage>
        <taxon>Eukaryota</taxon>
        <taxon>Sar</taxon>
        <taxon>Stramenopiles</taxon>
        <taxon>Ochrophyta</taxon>
        <taxon>Bacillariophyta</taxon>
        <taxon>Coscinodiscophyceae</taxon>
        <taxon>Chaetocerotophycidae</taxon>
        <taxon>Chaetocerotales</taxon>
        <taxon>Chaetocerotaceae</taxon>
        <taxon>Chaetoceros</taxon>
    </lineage>
</organism>
<dbReference type="AlphaFoldDB" id="A0AAD3H9W7"/>
<dbReference type="InterPro" id="IPR002654">
    <property type="entry name" value="Glyco_trans_25"/>
</dbReference>
<keyword evidence="1" id="KW-0812">Transmembrane</keyword>
<keyword evidence="1" id="KW-0472">Membrane</keyword>
<evidence type="ECO:0000256" key="1">
    <source>
        <dbReference type="SAM" id="Phobius"/>
    </source>
</evidence>
<protein>
    <recommendedName>
        <fullName evidence="2">Glycosyl transferase family 25 domain-containing protein</fullName>
    </recommendedName>
</protein>
<evidence type="ECO:0000259" key="2">
    <source>
        <dbReference type="Pfam" id="PF01755"/>
    </source>
</evidence>
<sequence>MKEILQNQNYKWCEAVDGSLLSKQDLQKNTTALGRYFMTDGMIGCFLSHRKCWQTCVELNEPLLILEDDVVLKDNFWEIASKAIYDLDKKQEWDILLLGALGCVHPQLKFGLNIIASLVGGKWRRPRRILDLDLENDDDDSFIHVPLCPYGCHAYVLHPTGAKRLLELCPKASFHVDVVALGKKQLEIVAIHPLIAWQTNEDTTIGGFVHVWRRYLPTLIADEYTGFEIGWALSAPLLRIGGPYLPRLVLTNGSSLLIMFIGFVTGVALHSPFILKLTAVYVLTVTALVRVLSS</sequence>
<feature type="transmembrane region" description="Helical" evidence="1">
    <location>
        <begin position="248"/>
        <end position="267"/>
    </location>
</feature>
<dbReference type="CDD" id="cd06532">
    <property type="entry name" value="Glyco_transf_25"/>
    <property type="match status" value="1"/>
</dbReference>
<comment type="caution">
    <text evidence="3">The sequence shown here is derived from an EMBL/GenBank/DDBJ whole genome shotgun (WGS) entry which is preliminary data.</text>
</comment>
<proteinExistence type="predicted"/>
<dbReference type="Pfam" id="PF01755">
    <property type="entry name" value="Glyco_transf_25"/>
    <property type="match status" value="1"/>
</dbReference>